<dbReference type="PANTHER" id="PTHR32057:SF14">
    <property type="entry name" value="PROTEIN ADENYLYLTRANSFERASE SELO, MITOCHONDRIAL"/>
    <property type="match status" value="1"/>
</dbReference>
<comment type="similarity">
    <text evidence="1 8">Belongs to the SELO family.</text>
</comment>
<feature type="binding site" evidence="8">
    <location>
        <position position="296"/>
    </location>
    <ligand>
        <name>ATP</name>
        <dbReference type="ChEBI" id="CHEBI:30616"/>
    </ligand>
</feature>
<evidence type="ECO:0000256" key="7">
    <source>
        <dbReference type="ARBA" id="ARBA00022842"/>
    </source>
</evidence>
<accession>A0AA51RRV5</accession>
<feature type="binding site" evidence="8">
    <location>
        <position position="296"/>
    </location>
    <ligand>
        <name>Mg(2+)</name>
        <dbReference type="ChEBI" id="CHEBI:18420"/>
    </ligand>
</feature>
<dbReference type="Proteomes" id="UP001239782">
    <property type="component" value="Chromosome"/>
</dbReference>
<evidence type="ECO:0000313" key="9">
    <source>
        <dbReference type="EMBL" id="WMS86354.1"/>
    </source>
</evidence>
<feature type="binding site" evidence="8">
    <location>
        <position position="111"/>
    </location>
    <ligand>
        <name>ATP</name>
        <dbReference type="ChEBI" id="CHEBI:30616"/>
    </ligand>
</feature>
<keyword evidence="7 8" id="KW-0460">Magnesium</keyword>
<dbReference type="KEGG" id="plei:Q9312_14110"/>
<keyword evidence="10" id="KW-1185">Reference proteome</keyword>
<dbReference type="GO" id="GO:0000287">
    <property type="term" value="F:magnesium ion binding"/>
    <property type="evidence" value="ECO:0007669"/>
    <property type="project" value="UniProtKB-UniRule"/>
</dbReference>
<evidence type="ECO:0000256" key="6">
    <source>
        <dbReference type="ARBA" id="ARBA00022840"/>
    </source>
</evidence>
<dbReference type="PANTHER" id="PTHR32057">
    <property type="entry name" value="PROTEIN ADENYLYLTRANSFERASE SELO, MITOCHONDRIAL"/>
    <property type="match status" value="1"/>
</dbReference>
<dbReference type="GO" id="GO:0030145">
    <property type="term" value="F:manganese ion binding"/>
    <property type="evidence" value="ECO:0007669"/>
    <property type="project" value="UniProtKB-UniRule"/>
</dbReference>
<dbReference type="EC" id="2.7.7.-" evidence="8"/>
<keyword evidence="3 8" id="KW-0548">Nucleotidyltransferase</keyword>
<evidence type="ECO:0000256" key="1">
    <source>
        <dbReference type="ARBA" id="ARBA00009747"/>
    </source>
</evidence>
<reference evidence="9 10" key="1">
    <citation type="submission" date="2023-08" db="EMBL/GenBank/DDBJ databases">
        <title>Pleionea litopenaei sp. nov., isolated from stomach of juvenile Litopenaeus vannamei.</title>
        <authorList>
            <person name="Rho A.M."/>
            <person name="Hwang C.Y."/>
        </authorList>
    </citation>
    <scope>NUCLEOTIDE SEQUENCE [LARGE SCALE GENOMIC DNA]</scope>
    <source>
        <strain evidence="9 10">HL-JVS1</strain>
    </source>
</reference>
<dbReference type="AlphaFoldDB" id="A0AA51RRV5"/>
<dbReference type="EC" id="2.7.7.108" evidence="8"/>
<comment type="catalytic activity">
    <reaction evidence="8">
        <text>L-tyrosyl-[protein] + UTP = O-(5'-uridylyl)-L-tyrosyl-[protein] + diphosphate</text>
        <dbReference type="Rhea" id="RHEA:83887"/>
        <dbReference type="Rhea" id="RHEA-COMP:10136"/>
        <dbReference type="Rhea" id="RHEA-COMP:20238"/>
        <dbReference type="ChEBI" id="CHEBI:33019"/>
        <dbReference type="ChEBI" id="CHEBI:46398"/>
        <dbReference type="ChEBI" id="CHEBI:46858"/>
        <dbReference type="ChEBI" id="CHEBI:90602"/>
    </reaction>
</comment>
<comment type="catalytic activity">
    <reaction evidence="8">
        <text>L-seryl-[protein] + ATP = 3-O-(5'-adenylyl)-L-seryl-[protein] + diphosphate</text>
        <dbReference type="Rhea" id="RHEA:58120"/>
        <dbReference type="Rhea" id="RHEA-COMP:9863"/>
        <dbReference type="Rhea" id="RHEA-COMP:15073"/>
        <dbReference type="ChEBI" id="CHEBI:29999"/>
        <dbReference type="ChEBI" id="CHEBI:30616"/>
        <dbReference type="ChEBI" id="CHEBI:33019"/>
        <dbReference type="ChEBI" id="CHEBI:142516"/>
        <dbReference type="EC" id="2.7.7.108"/>
    </reaction>
</comment>
<comment type="catalytic activity">
    <reaction evidence="8">
        <text>L-seryl-[protein] + UTP = O-(5'-uridylyl)-L-seryl-[protein] + diphosphate</text>
        <dbReference type="Rhea" id="RHEA:64604"/>
        <dbReference type="Rhea" id="RHEA-COMP:9863"/>
        <dbReference type="Rhea" id="RHEA-COMP:16635"/>
        <dbReference type="ChEBI" id="CHEBI:29999"/>
        <dbReference type="ChEBI" id="CHEBI:33019"/>
        <dbReference type="ChEBI" id="CHEBI:46398"/>
        <dbReference type="ChEBI" id="CHEBI:156051"/>
    </reaction>
</comment>
<evidence type="ECO:0000256" key="8">
    <source>
        <dbReference type="HAMAP-Rule" id="MF_00692"/>
    </source>
</evidence>
<evidence type="ECO:0000256" key="5">
    <source>
        <dbReference type="ARBA" id="ARBA00022741"/>
    </source>
</evidence>
<feature type="binding site" evidence="8">
    <location>
        <position position="109"/>
    </location>
    <ligand>
        <name>ATP</name>
        <dbReference type="ChEBI" id="CHEBI:30616"/>
    </ligand>
</feature>
<dbReference type="HAMAP" id="MF_00692">
    <property type="entry name" value="SelO"/>
    <property type="match status" value="1"/>
</dbReference>
<comment type="catalytic activity">
    <reaction evidence="8">
        <text>L-histidyl-[protein] + UTP = N(tele)-(5'-uridylyl)-L-histidyl-[protein] + diphosphate</text>
        <dbReference type="Rhea" id="RHEA:83891"/>
        <dbReference type="Rhea" id="RHEA-COMP:9745"/>
        <dbReference type="Rhea" id="RHEA-COMP:20239"/>
        <dbReference type="ChEBI" id="CHEBI:29979"/>
        <dbReference type="ChEBI" id="CHEBI:33019"/>
        <dbReference type="ChEBI" id="CHEBI:46398"/>
        <dbReference type="ChEBI" id="CHEBI:233474"/>
    </reaction>
</comment>
<organism evidence="9 10">
    <name type="scientific">Pleionea litopenaei</name>
    <dbReference type="NCBI Taxonomy" id="3070815"/>
    <lineage>
        <taxon>Bacteria</taxon>
        <taxon>Pseudomonadati</taxon>
        <taxon>Pseudomonadota</taxon>
        <taxon>Gammaproteobacteria</taxon>
        <taxon>Oceanospirillales</taxon>
        <taxon>Pleioneaceae</taxon>
        <taxon>Pleionea</taxon>
    </lineage>
</organism>
<keyword evidence="5 8" id="KW-0547">Nucleotide-binding</keyword>
<dbReference type="NCBIfam" id="NF000658">
    <property type="entry name" value="PRK00029.1"/>
    <property type="match status" value="1"/>
</dbReference>
<name>A0AA51RRV5_9GAMM</name>
<evidence type="ECO:0000313" key="10">
    <source>
        <dbReference type="Proteomes" id="UP001239782"/>
    </source>
</evidence>
<evidence type="ECO:0000256" key="4">
    <source>
        <dbReference type="ARBA" id="ARBA00022723"/>
    </source>
</evidence>
<keyword evidence="2 8" id="KW-0808">Transferase</keyword>
<feature type="binding site" evidence="8">
    <location>
        <position position="144"/>
    </location>
    <ligand>
        <name>ATP</name>
        <dbReference type="ChEBI" id="CHEBI:30616"/>
    </ligand>
</feature>
<keyword evidence="6 8" id="KW-0067">ATP-binding</keyword>
<comment type="catalytic activity">
    <reaction evidence="8">
        <text>L-threonyl-[protein] + ATP = 3-O-(5'-adenylyl)-L-threonyl-[protein] + diphosphate</text>
        <dbReference type="Rhea" id="RHEA:54292"/>
        <dbReference type="Rhea" id="RHEA-COMP:11060"/>
        <dbReference type="Rhea" id="RHEA-COMP:13847"/>
        <dbReference type="ChEBI" id="CHEBI:30013"/>
        <dbReference type="ChEBI" id="CHEBI:30616"/>
        <dbReference type="ChEBI" id="CHEBI:33019"/>
        <dbReference type="ChEBI" id="CHEBI:138113"/>
        <dbReference type="EC" id="2.7.7.108"/>
    </reaction>
</comment>
<dbReference type="EMBL" id="CP133548">
    <property type="protein sequence ID" value="WMS86354.1"/>
    <property type="molecule type" value="Genomic_DNA"/>
</dbReference>
<dbReference type="InterPro" id="IPR003846">
    <property type="entry name" value="SelO"/>
</dbReference>
<sequence>MSKSSNLNHLHQSLDQTFVEQLPGVDNDSHQPKQTPAVCWHHCTPTRVSSPTLIAGFSEVAESLGLKPQWQDDRALVEWLSGNRRLDDSMPYAACYGGHQFGHWAGQLGDGRAITLAEITHERQRFDIQLKGAGPTPYSRRGDGRAVLRSSIREFLCSEAMHHLGIPTTRALSLIRTGDKVVRDMFYDGHPERETGAIVCRVAPSFVRFGNFEILAARQETTLLKQFLDFVIRRDFSFLKEQFPNLDDSIDHAVYAAFFAEVCRRTATMIVHWQRVGFVHGVMNTDNMSILGLTIDYGPYGWLDNYDPAFTPNTTDAENRRYRFSQQPAIARWNLVCLANALAAIIDDHEIFRMGIELYDHNLQKGLYDMQCQKLGLSSATQYQTKHLALIQSLYQRLPELNIDYTLFFRQLMSNHPSSADFLHCFYTPTTESSQALQRWLDDYRECLTEGRLEKRAQVMAQANPQFILRNYLSQIAIDHCESGNYDPLNDLMNALRSPYQTINKFDSFYQKRPEWAENKAGCSMLSCSS</sequence>
<evidence type="ECO:0000256" key="3">
    <source>
        <dbReference type="ARBA" id="ARBA00022695"/>
    </source>
</evidence>
<feature type="active site" description="Proton acceptor" evidence="8">
    <location>
        <position position="286"/>
    </location>
</feature>
<comment type="cofactor">
    <cofactor evidence="8">
        <name>Mg(2+)</name>
        <dbReference type="ChEBI" id="CHEBI:18420"/>
    </cofactor>
    <cofactor evidence="8">
        <name>Mn(2+)</name>
        <dbReference type="ChEBI" id="CHEBI:29035"/>
    </cofactor>
</comment>
<dbReference type="Pfam" id="PF02696">
    <property type="entry name" value="SelO"/>
    <property type="match status" value="1"/>
</dbReference>
<feature type="binding site" evidence="8">
    <location>
        <position position="208"/>
    </location>
    <ligand>
        <name>ATP</name>
        <dbReference type="ChEBI" id="CHEBI:30616"/>
    </ligand>
</feature>
<comment type="function">
    <text evidence="8">Nucleotidyltransferase involved in the post-translational modification of proteins. It can catalyze the addition of adenosine monophosphate (AMP) or uridine monophosphate (UMP) to a protein, resulting in modifications known as AMPylation and UMPylation.</text>
</comment>
<keyword evidence="8" id="KW-0464">Manganese</keyword>
<evidence type="ECO:0000256" key="2">
    <source>
        <dbReference type="ARBA" id="ARBA00022679"/>
    </source>
</evidence>
<dbReference type="GO" id="GO:0005524">
    <property type="term" value="F:ATP binding"/>
    <property type="evidence" value="ECO:0007669"/>
    <property type="project" value="UniProtKB-UniRule"/>
</dbReference>
<feature type="binding site" evidence="8">
    <location>
        <position position="201"/>
    </location>
    <ligand>
        <name>ATP</name>
        <dbReference type="ChEBI" id="CHEBI:30616"/>
    </ligand>
</feature>
<gene>
    <name evidence="8" type="primary">ydiU</name>
    <name evidence="8" type="synonym">selO</name>
    <name evidence="9" type="ORF">Q9312_14110</name>
</gene>
<protein>
    <recommendedName>
        <fullName evidence="8">Protein nucleotidyltransferase YdiU</fullName>
        <ecNumber evidence="8">2.7.7.-</ecNumber>
    </recommendedName>
    <alternativeName>
        <fullName evidence="8">Protein adenylyltransferase YdiU</fullName>
        <ecNumber evidence="8">2.7.7.108</ecNumber>
    </alternativeName>
    <alternativeName>
        <fullName evidence="8">Protein uridylyltransferase YdiU</fullName>
        <ecNumber evidence="8">2.7.7.-</ecNumber>
    </alternativeName>
</protein>
<feature type="binding site" evidence="8">
    <location>
        <position position="287"/>
    </location>
    <ligand>
        <name>Mg(2+)</name>
        <dbReference type="ChEBI" id="CHEBI:18420"/>
    </ligand>
</feature>
<comment type="catalytic activity">
    <reaction evidence="8">
        <text>L-tyrosyl-[protein] + ATP = O-(5'-adenylyl)-L-tyrosyl-[protein] + diphosphate</text>
        <dbReference type="Rhea" id="RHEA:54288"/>
        <dbReference type="Rhea" id="RHEA-COMP:10136"/>
        <dbReference type="Rhea" id="RHEA-COMP:13846"/>
        <dbReference type="ChEBI" id="CHEBI:30616"/>
        <dbReference type="ChEBI" id="CHEBI:33019"/>
        <dbReference type="ChEBI" id="CHEBI:46858"/>
        <dbReference type="ChEBI" id="CHEBI:83624"/>
        <dbReference type="EC" id="2.7.7.108"/>
    </reaction>
</comment>
<proteinExistence type="inferred from homology"/>
<feature type="binding site" evidence="8">
    <location>
        <position position="131"/>
    </location>
    <ligand>
        <name>ATP</name>
        <dbReference type="ChEBI" id="CHEBI:30616"/>
    </ligand>
</feature>
<dbReference type="RefSeq" id="WP_309201506.1">
    <property type="nucleotide sequence ID" value="NZ_CP133548.1"/>
</dbReference>
<dbReference type="GO" id="GO:0070733">
    <property type="term" value="F:AMPylase activity"/>
    <property type="evidence" value="ECO:0007669"/>
    <property type="project" value="UniProtKB-EC"/>
</dbReference>
<feature type="binding site" evidence="8">
    <location>
        <position position="112"/>
    </location>
    <ligand>
        <name>ATP</name>
        <dbReference type="ChEBI" id="CHEBI:30616"/>
    </ligand>
</feature>
<keyword evidence="4 8" id="KW-0479">Metal-binding</keyword>
<feature type="binding site" evidence="8">
    <location>
        <position position="143"/>
    </location>
    <ligand>
        <name>ATP</name>
        <dbReference type="ChEBI" id="CHEBI:30616"/>
    </ligand>
</feature>